<evidence type="ECO:0000256" key="1">
    <source>
        <dbReference type="SAM" id="Phobius"/>
    </source>
</evidence>
<evidence type="ECO:0000313" key="2">
    <source>
        <dbReference type="EMBL" id="AUR85718.1"/>
    </source>
</evidence>
<dbReference type="EMBL" id="MG592455">
    <property type="protein sequence ID" value="AUR85718.1"/>
    <property type="molecule type" value="Genomic_DNA"/>
</dbReference>
<keyword evidence="1" id="KW-0812">Transmembrane</keyword>
<sequence>MDFLTYIVFASLALISAYFLGAYKFNKAAIALVIFVCIMSPADASEEFDAIDVSDSWIDFSDFGLPTVFESLKGKTKIFMGEAYSTHFDKSYDYNEVHENYGFEYKISDKWAINITTFENSYFERSNSLAIVYAWKHYEPNNSIRFTAGIQGGVADGYEKAKYNAGGFAPIIAPYVDFVVFQSVGMRASIWNAYVANIAFYVEF</sequence>
<keyword evidence="3" id="KW-1185">Reference proteome</keyword>
<evidence type="ECO:0000313" key="3">
    <source>
        <dbReference type="Proteomes" id="UP000273035"/>
    </source>
</evidence>
<organism evidence="2 3">
    <name type="scientific">Vibrio phage 1.080.O._10N.286.48.A4</name>
    <dbReference type="NCBI Taxonomy" id="1881315"/>
    <lineage>
        <taxon>Viruses</taxon>
        <taxon>Varidnaviria</taxon>
        <taxon>Abadenavirae</taxon>
        <taxon>Produgelaviricota</taxon>
        <taxon>Belvinaviricetes</taxon>
        <taxon>Vinavirales</taxon>
        <taxon>Autolykiviridae</taxon>
        <taxon>Paulavirus</taxon>
        <taxon>Paulavirus viph1080o</taxon>
    </lineage>
</organism>
<reference evidence="2 3" key="1">
    <citation type="submission" date="2017-11" db="EMBL/GenBank/DDBJ databases">
        <title>A major lineage of nontailed dsDNA viruses as unrecognized killers of marine bacteria.</title>
        <authorList>
            <person name="Kauffman K.M."/>
            <person name="Hussain F.A."/>
            <person name="Yang J."/>
            <person name="Arevalo P."/>
            <person name="Brown J.M."/>
            <person name="Chang W.K."/>
            <person name="VanInsberghe D."/>
            <person name="Elsherbini J."/>
            <person name="Cutler M.B."/>
            <person name="Kelly L."/>
            <person name="Polz M.F."/>
        </authorList>
    </citation>
    <scope>NUCLEOTIDE SEQUENCE [LARGE SCALE GENOMIC DNA]</scope>
</reference>
<feature type="transmembrane region" description="Helical" evidence="1">
    <location>
        <begin position="6"/>
        <end position="23"/>
    </location>
</feature>
<keyword evidence="1" id="KW-0472">Membrane</keyword>
<keyword evidence="1" id="KW-1133">Transmembrane helix</keyword>
<gene>
    <name evidence="2" type="ORF">NVP1080O_02</name>
</gene>
<name>A0A2I7QWD7_9VIRU</name>
<proteinExistence type="predicted"/>
<accession>A0A2I7QWD7</accession>
<protein>
    <submittedName>
        <fullName evidence="2">TMhelix containing protein</fullName>
    </submittedName>
</protein>
<dbReference type="Proteomes" id="UP000273035">
    <property type="component" value="Segment"/>
</dbReference>